<name>A0ABP2HVP9_9BACT</name>
<dbReference type="PANTHER" id="PTHR34220">
    <property type="entry name" value="SENSOR HISTIDINE KINASE YPDA"/>
    <property type="match status" value="1"/>
</dbReference>
<evidence type="ECO:0000313" key="4">
    <source>
        <dbReference type="EMBL" id="EFB91151.1"/>
    </source>
</evidence>
<dbReference type="SUPFAM" id="SSF55874">
    <property type="entry name" value="ATPase domain of HSP90 chaperone/DNA topoisomerase II/histidine kinase"/>
    <property type="match status" value="1"/>
</dbReference>
<sequence>MSELADLIPEKLQRELQESFAYATGFGVVFVDKEGRHLGEGSNFSRFCRAINADPKDGARCQCSNKNAIQIALKDGRPGIYICHAGLVNIEIPLTLDGELIGAITAGQVICEGNHPFPQDEQAPQQLWRENELYTSYYREIPVLSLKQIQETARALQNFSNYILQQKSYTQIQEHVGHLTDELLKNQKKLINLKNQLTLARFEALQKQIMPHFTFNVLNSISRLMSMKKNDQAQEMLESFSSMLRYTLSRPAAKVTLKQELDYIRHYLRIQRYRFGENLVYHIDCDKKSEPLTIPFFSLQPFVENALEHGILNPTRKYGGELNIACRAGMSAYTIEIRDSGAGMDENTLGAILEELASKRLPRGGKIHIGMSNCFKRLRMFFGARCTIAVKSSLGCGTTIVITIKNKR</sequence>
<dbReference type="RefSeq" id="WP_009164393.1">
    <property type="nucleotide sequence ID" value="NZ_ADFP01000049.1"/>
</dbReference>
<proteinExistence type="predicted"/>
<dbReference type="GO" id="GO:0016301">
    <property type="term" value="F:kinase activity"/>
    <property type="evidence" value="ECO:0007669"/>
    <property type="project" value="UniProtKB-KW"/>
</dbReference>
<dbReference type="Pfam" id="PF02518">
    <property type="entry name" value="HATPase_c"/>
    <property type="match status" value="1"/>
</dbReference>
<evidence type="ECO:0000259" key="1">
    <source>
        <dbReference type="Pfam" id="PF02518"/>
    </source>
</evidence>
<protein>
    <submittedName>
        <fullName evidence="4">ATPase/histidine kinase/DNA gyrase B/HSP90 domain protein</fullName>
    </submittedName>
</protein>
<keyword evidence="4" id="KW-0418">Kinase</keyword>
<reference evidence="4 5" key="1">
    <citation type="submission" date="2009-12" db="EMBL/GenBank/DDBJ databases">
        <authorList>
            <person name="Shrivastava S."/>
            <person name="Madupu R."/>
            <person name="Durkin A.S."/>
            <person name="Torralba M."/>
            <person name="Methe B."/>
            <person name="Sutton G.G."/>
            <person name="Strausberg R.L."/>
            <person name="Nelson K.E."/>
        </authorList>
    </citation>
    <scope>NUCLEOTIDE SEQUENCE [LARGE SCALE GENOMIC DNA]</scope>
    <source>
        <strain evidence="4 5">W5455</strain>
    </source>
</reference>
<evidence type="ECO:0000259" key="3">
    <source>
        <dbReference type="Pfam" id="PF10114"/>
    </source>
</evidence>
<organism evidence="4 5">
    <name type="scientific">Pyramidobacter piscolens W5455</name>
    <dbReference type="NCBI Taxonomy" id="352165"/>
    <lineage>
        <taxon>Bacteria</taxon>
        <taxon>Thermotogati</taxon>
        <taxon>Synergistota</taxon>
        <taxon>Synergistia</taxon>
        <taxon>Synergistales</taxon>
        <taxon>Dethiosulfovibrionaceae</taxon>
        <taxon>Pyramidobacter</taxon>
    </lineage>
</organism>
<keyword evidence="4" id="KW-0808">Transferase</keyword>
<dbReference type="Pfam" id="PF06580">
    <property type="entry name" value="His_kinase"/>
    <property type="match status" value="1"/>
</dbReference>
<dbReference type="InterPro" id="IPR018771">
    <property type="entry name" value="PocR_dom"/>
</dbReference>
<keyword evidence="5" id="KW-1185">Reference proteome</keyword>
<feature type="domain" description="Signal transduction histidine kinase internal region" evidence="2">
    <location>
        <begin position="200"/>
        <end position="279"/>
    </location>
</feature>
<dbReference type="Gene3D" id="3.30.565.10">
    <property type="entry name" value="Histidine kinase-like ATPase, C-terminal domain"/>
    <property type="match status" value="1"/>
</dbReference>
<dbReference type="InterPro" id="IPR003594">
    <property type="entry name" value="HATPase_dom"/>
</dbReference>
<dbReference type="InterPro" id="IPR050640">
    <property type="entry name" value="Bact_2-comp_sensor_kinase"/>
</dbReference>
<feature type="domain" description="Histidine kinase/HSP90-like ATPase" evidence="1">
    <location>
        <begin position="300"/>
        <end position="406"/>
    </location>
</feature>
<dbReference type="EMBL" id="ADFP01000049">
    <property type="protein sequence ID" value="EFB91151.1"/>
    <property type="molecule type" value="Genomic_DNA"/>
</dbReference>
<dbReference type="InterPro" id="IPR036890">
    <property type="entry name" value="HATPase_C_sf"/>
</dbReference>
<comment type="caution">
    <text evidence="4">The sequence shown here is derived from an EMBL/GenBank/DDBJ whole genome shotgun (WGS) entry which is preliminary data.</text>
</comment>
<evidence type="ECO:0000313" key="5">
    <source>
        <dbReference type="Proteomes" id="UP000006462"/>
    </source>
</evidence>
<gene>
    <name evidence="4" type="ORF">HMPREF7215_1619</name>
</gene>
<accession>A0ABP2HVP9</accession>
<dbReference type="InterPro" id="IPR010559">
    <property type="entry name" value="Sig_transdc_His_kin_internal"/>
</dbReference>
<feature type="domain" description="PocR" evidence="3">
    <location>
        <begin position="7"/>
        <end position="166"/>
    </location>
</feature>
<dbReference type="Proteomes" id="UP000006462">
    <property type="component" value="Unassembled WGS sequence"/>
</dbReference>
<dbReference type="Pfam" id="PF10114">
    <property type="entry name" value="PocR"/>
    <property type="match status" value="1"/>
</dbReference>
<dbReference type="PANTHER" id="PTHR34220:SF7">
    <property type="entry name" value="SENSOR HISTIDINE KINASE YPDA"/>
    <property type="match status" value="1"/>
</dbReference>
<evidence type="ECO:0000259" key="2">
    <source>
        <dbReference type="Pfam" id="PF06580"/>
    </source>
</evidence>